<dbReference type="InterPro" id="IPR029058">
    <property type="entry name" value="AB_hydrolase_fold"/>
</dbReference>
<protein>
    <submittedName>
        <fullName evidence="1">Alpha/beta hydrolase</fullName>
    </submittedName>
</protein>
<reference evidence="1 2" key="1">
    <citation type="journal article" date="2013" name="PLoS ONE">
        <title>Lactobacillus paracasei comparative genomics: towards species pan-genome definition and exploitation of diversity.</title>
        <authorList>
            <person name="Smokvina T."/>
            <person name="Wels M."/>
            <person name="Polka J."/>
            <person name="Chervaux C."/>
            <person name="Brisse S."/>
            <person name="Boekhorst J."/>
            <person name="van Hylckama Vlieg J.E."/>
            <person name="Siezen R.J."/>
        </authorList>
    </citation>
    <scope>NUCLEOTIDE SEQUENCE [LARGE SCALE GENOMIC DNA]</scope>
    <source>
        <strain evidence="1 2">Lpp71</strain>
    </source>
</reference>
<dbReference type="SUPFAM" id="SSF53474">
    <property type="entry name" value="alpha/beta-Hydrolases"/>
    <property type="match status" value="1"/>
</dbReference>
<organism evidence="1 2">
    <name type="scientific">Lacticaseibacillus paracasei subsp. paracasei Lpp71</name>
    <dbReference type="NCBI Taxonomy" id="1256207"/>
    <lineage>
        <taxon>Bacteria</taxon>
        <taxon>Bacillati</taxon>
        <taxon>Bacillota</taxon>
        <taxon>Bacilli</taxon>
        <taxon>Lactobacillales</taxon>
        <taxon>Lactobacillaceae</taxon>
        <taxon>Lacticaseibacillus</taxon>
    </lineage>
</organism>
<dbReference type="EMBL" id="ANKD01000202">
    <property type="protein sequence ID" value="EPC76468.1"/>
    <property type="molecule type" value="Genomic_DNA"/>
</dbReference>
<evidence type="ECO:0000313" key="2">
    <source>
        <dbReference type="Proteomes" id="UP000014252"/>
    </source>
</evidence>
<dbReference type="Gene3D" id="3.40.50.1820">
    <property type="entry name" value="alpha/beta hydrolase"/>
    <property type="match status" value="1"/>
</dbReference>
<dbReference type="Proteomes" id="UP000014252">
    <property type="component" value="Unassembled WGS sequence"/>
</dbReference>
<comment type="caution">
    <text evidence="1">The sequence shown here is derived from an EMBL/GenBank/DDBJ whole genome shotgun (WGS) entry which is preliminary data.</text>
</comment>
<sequence>MTQPILEHDSVAFQAARNAENQLWADFHLKPKTRWFKIAPDDLRVRVLEFGHGDPVLVVPGNTGDPYALAPLLPQLVGYHVFVMARPGGGL</sequence>
<dbReference type="GO" id="GO:0016787">
    <property type="term" value="F:hydrolase activity"/>
    <property type="evidence" value="ECO:0007669"/>
    <property type="project" value="UniProtKB-KW"/>
</dbReference>
<keyword evidence="1" id="KW-0378">Hydrolase</keyword>
<evidence type="ECO:0000313" key="1">
    <source>
        <dbReference type="EMBL" id="EPC76468.1"/>
    </source>
</evidence>
<feature type="non-terminal residue" evidence="1">
    <location>
        <position position="91"/>
    </location>
</feature>
<proteinExistence type="predicted"/>
<gene>
    <name evidence="1" type="ORF">Lpp71_04361</name>
</gene>
<name>A0A8E0ISU0_LACPA</name>
<accession>A0A8E0ISU0</accession>
<dbReference type="AlphaFoldDB" id="A0A8E0ISU0"/>